<sequence>MGVRAMFSRKVRHMRLWHPVTMLCGLVAIMNIGVPFKYPISRYLGGSYLDYYLFNRPTDGGFHDPWPYPYDQEAVLHHRKRMAESLSASIRQNDLSEVQKLTLRSQQMWTEFRDSVAQQFVENGDFASPEEALTYTSPHWSDIISLF</sequence>
<keyword evidence="1" id="KW-1133">Transmembrane helix</keyword>
<feature type="transmembrane region" description="Helical" evidence="1">
    <location>
        <begin position="16"/>
        <end position="34"/>
    </location>
</feature>
<accession>A0A058ZAI9</accession>
<evidence type="ECO:0000313" key="3">
    <source>
        <dbReference type="Proteomes" id="UP000030693"/>
    </source>
</evidence>
<dbReference type="Proteomes" id="UP000030693">
    <property type="component" value="Unassembled WGS sequence"/>
</dbReference>
<name>A0A058ZAI9_FONAL</name>
<organism evidence="2">
    <name type="scientific">Fonticula alba</name>
    <name type="common">Slime mold</name>
    <dbReference type="NCBI Taxonomy" id="691883"/>
    <lineage>
        <taxon>Eukaryota</taxon>
        <taxon>Rotosphaerida</taxon>
        <taxon>Fonticulaceae</taxon>
        <taxon>Fonticula</taxon>
    </lineage>
</organism>
<dbReference type="GeneID" id="20527102"/>
<keyword evidence="3" id="KW-1185">Reference proteome</keyword>
<dbReference type="EMBL" id="KB932203">
    <property type="protein sequence ID" value="KCV71429.1"/>
    <property type="molecule type" value="Genomic_DNA"/>
</dbReference>
<keyword evidence="1" id="KW-0812">Transmembrane</keyword>
<evidence type="ECO:0000256" key="1">
    <source>
        <dbReference type="SAM" id="Phobius"/>
    </source>
</evidence>
<keyword evidence="1" id="KW-0472">Membrane</keyword>
<proteinExistence type="predicted"/>
<gene>
    <name evidence="2" type="ORF">H696_02377</name>
</gene>
<protein>
    <submittedName>
        <fullName evidence="2">Uncharacterized protein</fullName>
    </submittedName>
</protein>
<evidence type="ECO:0000313" key="2">
    <source>
        <dbReference type="EMBL" id="KCV71429.1"/>
    </source>
</evidence>
<dbReference type="AlphaFoldDB" id="A0A058ZAI9"/>
<dbReference type="RefSeq" id="XP_009494552.1">
    <property type="nucleotide sequence ID" value="XM_009496277.1"/>
</dbReference>
<reference evidence="2" key="1">
    <citation type="submission" date="2013-04" db="EMBL/GenBank/DDBJ databases">
        <title>The Genome Sequence of Fonticula alba ATCC 38817.</title>
        <authorList>
            <consortium name="The Broad Institute Genomics Platform"/>
            <person name="Russ C."/>
            <person name="Cuomo C."/>
            <person name="Burger G."/>
            <person name="Gray M.W."/>
            <person name="Holland P.W.H."/>
            <person name="King N."/>
            <person name="Lang F.B.F."/>
            <person name="Roger A.J."/>
            <person name="Ruiz-Trillo I."/>
            <person name="Brown M."/>
            <person name="Walker B."/>
            <person name="Young S."/>
            <person name="Zeng Q."/>
            <person name="Gargeya S."/>
            <person name="Fitzgerald M."/>
            <person name="Haas B."/>
            <person name="Abouelleil A."/>
            <person name="Allen A.W."/>
            <person name="Alvarado L."/>
            <person name="Arachchi H.M."/>
            <person name="Berlin A.M."/>
            <person name="Chapman S.B."/>
            <person name="Gainer-Dewar J."/>
            <person name="Goldberg J."/>
            <person name="Griggs A."/>
            <person name="Gujja S."/>
            <person name="Hansen M."/>
            <person name="Howarth C."/>
            <person name="Imamovic A."/>
            <person name="Ireland A."/>
            <person name="Larimer J."/>
            <person name="McCowan C."/>
            <person name="Murphy C."/>
            <person name="Pearson M."/>
            <person name="Poon T.W."/>
            <person name="Priest M."/>
            <person name="Roberts A."/>
            <person name="Saif S."/>
            <person name="Shea T."/>
            <person name="Sisk P."/>
            <person name="Sykes S."/>
            <person name="Wortman J."/>
            <person name="Nusbaum C."/>
            <person name="Birren B."/>
        </authorList>
    </citation>
    <scope>NUCLEOTIDE SEQUENCE [LARGE SCALE GENOMIC DNA]</scope>
    <source>
        <strain evidence="2">ATCC 38817</strain>
    </source>
</reference>